<sequence length="1275" mass="138128">MRRKSLTKILTFCCLCSLSVITAGSASWASAPKTSDGTVKNPWTFTYFGTSTGSVNTMKEGGSIESGVSLTSCSVKQDGSIDKKGGKFVSTDGYDGISYYYTTIDPENENFTLKADVTIDYVNTSPDGQEGFALLARDSIGENKVSDKPFYTNSMAAIGTKLSYTTDEGEVKSLKDGLGYRFFTGISSTENAPAKNSFTVEDGVLDKSRLIKAGETYTMILKRTNTGYHSSYINDKGETVEKVYYLDGKPDPLCRIVKDKIYVGLAVARGCNATFSNIEFSVTDRKTDPPAQPHPIKYVEPDYQITSASTSATGYYKTVFLANADGWVTPKLNGMSMQSLTVKAGQEVIQPLYLSKGENQVSMVFTPDNAYEPAAYTKLKSYDTQVIAKTIIYKSYPDSVIYVSPQGTADGDGSKNSPLALEEAVKYAKPGQNIYLAPGSYPLTNLKIERGIDGSSDQMIGLETDPSESGRAVFDFQRQGSGFQLWGSWWHLKNIDMTGTKDLKCGLQVAGNFNKIELVNAYNNGNTGIQISGTSNESFEKWPSNNLILNCNSYNNADAAMEDADGFAAKLTCGEGNVFDGCIASYNADDGWDLFAKVGSGIIGSVTIENCVAYKNGYIIKDGQVIDAGNGNGFKLGGSGLSGHHVLKNSISYENKAKGIDSNSCPDIEVYRSISYNNEGANVALYSNKGITTAFKADGLISYRDKFLDVEEQIDLNGQDAGEIYTDNNYLYHGGKSANSLGEVIRPDMFESLDTKIVPERLSDGSIDMKGLLTLTALAPHYAGARKGGTQERPVVWVVGDSTVSAFHDDYYYPRYGWGTKLDLYLQNVKIKNLAISGTSSLSFADSEEYKTLLREMKPGDFLLIGFGHNDEKTEAERYTNPMGGIEDSGSLKNSLYTRYIKKAQDAGVTPILCTPIVRRNKDNKYSGASGHITTDQVTDKGNFPGGDYAQAIRSLGAGTGVTVVDLTARTRAVYEQLGAEGVKNRHAWTSSKEISIDDTHTNSYGAACNAWLLADELMKSSSPLKNYIRPGYGVPTSQMLTVNPDYKERVYVRPTGVSALWSSVGSWKGTVFGNVGDAESINKNNFALDADENGTIHIRAGEFTSKDAGKGVGKISTPNEGLALYYQAIPADRNFTLTADVKINKLVANNQVSFGLMVRDDIYLDLAANETLGDYVAAGPLDIASTQQTNSFARKSGVLKKGSTCTKVYGVGDTVTIKIQKSVDGYTCTYGENTPVSAGFDFKLTAIDSEFVYAGMFASRNADVTFSNVQLTME</sequence>
<dbReference type="GO" id="GO:0005576">
    <property type="term" value="C:extracellular region"/>
    <property type="evidence" value="ECO:0007669"/>
    <property type="project" value="UniProtKB-SubCell"/>
</dbReference>
<evidence type="ECO:0000256" key="4">
    <source>
        <dbReference type="ARBA" id="ARBA00022723"/>
    </source>
</evidence>
<proteinExistence type="inferred from homology"/>
<name>A0A419SYQ4_9FIRM</name>
<evidence type="ECO:0000256" key="9">
    <source>
        <dbReference type="SAM" id="SignalP"/>
    </source>
</evidence>
<feature type="chain" id="PRO_5019348012" evidence="9">
    <location>
        <begin position="29"/>
        <end position="1275"/>
    </location>
</feature>
<keyword evidence="15" id="KW-1185">Reference proteome</keyword>
<evidence type="ECO:0000259" key="13">
    <source>
        <dbReference type="Pfam" id="PF25850"/>
    </source>
</evidence>
<dbReference type="RefSeq" id="WP_158585089.1">
    <property type="nucleotide sequence ID" value="NZ_MCIA01000031.1"/>
</dbReference>
<keyword evidence="6" id="KW-0106">Calcium</keyword>
<dbReference type="PANTHER" id="PTHR40088:SF1">
    <property type="entry name" value="PECTATE LYASE PEL9"/>
    <property type="match status" value="1"/>
</dbReference>
<protein>
    <submittedName>
        <fullName evidence="14">Uncharacterized protein</fullName>
    </submittedName>
</protein>
<evidence type="ECO:0000256" key="3">
    <source>
        <dbReference type="ARBA" id="ARBA00022525"/>
    </source>
</evidence>
<keyword evidence="5 9" id="KW-0732">Signal</keyword>
<evidence type="ECO:0000256" key="5">
    <source>
        <dbReference type="ARBA" id="ARBA00022729"/>
    </source>
</evidence>
<dbReference type="Pfam" id="PF25850">
    <property type="entry name" value="PelX_Ig"/>
    <property type="match status" value="1"/>
</dbReference>
<comment type="caution">
    <text evidence="14">The sequence shown here is derived from an EMBL/GenBank/DDBJ whole genome shotgun (WGS) entry which is preliminary data.</text>
</comment>
<dbReference type="Pfam" id="PF25849">
    <property type="entry name" value="PelX_N"/>
    <property type="match status" value="2"/>
</dbReference>
<feature type="signal peptide" evidence="9">
    <location>
        <begin position="1"/>
        <end position="28"/>
    </location>
</feature>
<dbReference type="SUPFAM" id="SSF52266">
    <property type="entry name" value="SGNH hydrolase"/>
    <property type="match status" value="1"/>
</dbReference>
<dbReference type="InterPro" id="IPR058953">
    <property type="entry name" value="PelX-like_N"/>
</dbReference>
<dbReference type="InterPro" id="IPR013830">
    <property type="entry name" value="SGNH_hydro"/>
</dbReference>
<dbReference type="SUPFAM" id="SSF51126">
    <property type="entry name" value="Pectin lyase-like"/>
    <property type="match status" value="1"/>
</dbReference>
<evidence type="ECO:0000259" key="11">
    <source>
        <dbReference type="Pfam" id="PF22842"/>
    </source>
</evidence>
<dbReference type="EMBL" id="MCIA01000031">
    <property type="protein sequence ID" value="RKD30400.1"/>
    <property type="molecule type" value="Genomic_DNA"/>
</dbReference>
<dbReference type="SMART" id="SM00710">
    <property type="entry name" value="PbH1"/>
    <property type="match status" value="6"/>
</dbReference>
<keyword evidence="4" id="KW-0479">Metal-binding</keyword>
<dbReference type="InterPro" id="IPR006626">
    <property type="entry name" value="PbH1"/>
</dbReference>
<dbReference type="Pfam" id="PF13472">
    <property type="entry name" value="Lipase_GDSL_2"/>
    <property type="match status" value="1"/>
</dbReference>
<dbReference type="Proteomes" id="UP000284277">
    <property type="component" value="Unassembled WGS sequence"/>
</dbReference>
<gene>
    <name evidence="14" type="ORF">BET01_07390</name>
</gene>
<dbReference type="InterPro" id="IPR053868">
    <property type="entry name" value="Pel9A-like_beta_helix"/>
</dbReference>
<feature type="domain" description="Pectate disaccharide-lyase-like central Ig-like" evidence="13">
    <location>
        <begin position="304"/>
        <end position="379"/>
    </location>
</feature>
<evidence type="ECO:0000313" key="15">
    <source>
        <dbReference type="Proteomes" id="UP000284277"/>
    </source>
</evidence>
<feature type="domain" description="Pel9A-like right handed beta-helix region" evidence="11">
    <location>
        <begin position="454"/>
        <end position="683"/>
    </location>
</feature>
<dbReference type="InterPro" id="IPR052052">
    <property type="entry name" value="Polysaccharide_Lyase_9"/>
</dbReference>
<dbReference type="GO" id="GO:0016837">
    <property type="term" value="F:carbon-oxygen lyase activity, acting on polysaccharides"/>
    <property type="evidence" value="ECO:0007669"/>
    <property type="project" value="TreeGrafter"/>
</dbReference>
<organism evidence="14 15">
    <name type="scientific">Lacrimispora algidixylanolytica</name>
    <dbReference type="NCBI Taxonomy" id="94868"/>
    <lineage>
        <taxon>Bacteria</taxon>
        <taxon>Bacillati</taxon>
        <taxon>Bacillota</taxon>
        <taxon>Clostridia</taxon>
        <taxon>Lachnospirales</taxon>
        <taxon>Lachnospiraceae</taxon>
        <taxon>Lacrimispora</taxon>
    </lineage>
</organism>
<evidence type="ECO:0000256" key="8">
    <source>
        <dbReference type="ARBA" id="ARBA00038263"/>
    </source>
</evidence>
<dbReference type="InterPro" id="IPR036514">
    <property type="entry name" value="SGNH_hydro_sf"/>
</dbReference>
<feature type="domain" description="SGNH hydrolase-type esterase" evidence="10">
    <location>
        <begin position="798"/>
        <end position="975"/>
    </location>
</feature>
<feature type="domain" description="Pectate disaccharide-lyase-like N-terminal" evidence="12">
    <location>
        <begin position="67"/>
        <end position="283"/>
    </location>
</feature>
<keyword evidence="7" id="KW-0456">Lyase</keyword>
<dbReference type="InterPro" id="IPR011050">
    <property type="entry name" value="Pectin_lyase_fold/virulence"/>
</dbReference>
<dbReference type="InterPro" id="IPR058863">
    <property type="entry name" value="PelX-like_Ig"/>
</dbReference>
<evidence type="ECO:0000313" key="14">
    <source>
        <dbReference type="EMBL" id="RKD30400.1"/>
    </source>
</evidence>
<comment type="similarity">
    <text evidence="8">Belongs to the polysaccharide lyase 9 family.</text>
</comment>
<comment type="cofactor">
    <cofactor evidence="1">
        <name>Ca(2+)</name>
        <dbReference type="ChEBI" id="CHEBI:29108"/>
    </cofactor>
</comment>
<evidence type="ECO:0000259" key="12">
    <source>
        <dbReference type="Pfam" id="PF25849"/>
    </source>
</evidence>
<dbReference type="GO" id="GO:0046872">
    <property type="term" value="F:metal ion binding"/>
    <property type="evidence" value="ECO:0007669"/>
    <property type="project" value="UniProtKB-KW"/>
</dbReference>
<evidence type="ECO:0000256" key="2">
    <source>
        <dbReference type="ARBA" id="ARBA00004613"/>
    </source>
</evidence>
<reference evidence="14 15" key="1">
    <citation type="submission" date="2016-08" db="EMBL/GenBank/DDBJ databases">
        <title>A new outlook on sporulation: Clostridium algidixylanolyticum.</title>
        <authorList>
            <person name="Poppleton D.I."/>
            <person name="Gribaldo S."/>
        </authorList>
    </citation>
    <scope>NUCLEOTIDE SEQUENCE [LARGE SCALE GENOMIC DNA]</scope>
    <source>
        <strain evidence="14 15">SPL73</strain>
    </source>
</reference>
<dbReference type="InterPro" id="IPR012334">
    <property type="entry name" value="Pectin_lyas_fold"/>
</dbReference>
<evidence type="ECO:0000256" key="7">
    <source>
        <dbReference type="ARBA" id="ARBA00023239"/>
    </source>
</evidence>
<evidence type="ECO:0000256" key="1">
    <source>
        <dbReference type="ARBA" id="ARBA00001913"/>
    </source>
</evidence>
<dbReference type="Gene3D" id="2.160.20.10">
    <property type="entry name" value="Single-stranded right-handed beta-helix, Pectin lyase-like"/>
    <property type="match status" value="1"/>
</dbReference>
<evidence type="ECO:0000259" key="10">
    <source>
        <dbReference type="Pfam" id="PF13472"/>
    </source>
</evidence>
<evidence type="ECO:0000256" key="6">
    <source>
        <dbReference type="ARBA" id="ARBA00022837"/>
    </source>
</evidence>
<dbReference type="PANTHER" id="PTHR40088">
    <property type="entry name" value="PECTATE LYASE (EUROFUNG)"/>
    <property type="match status" value="1"/>
</dbReference>
<comment type="subcellular location">
    <subcellularLocation>
        <location evidence="2">Secreted</location>
    </subcellularLocation>
</comment>
<dbReference type="Pfam" id="PF22842">
    <property type="entry name" value="Pel9A-like_beta_helix"/>
    <property type="match status" value="1"/>
</dbReference>
<keyword evidence="3" id="KW-0964">Secreted</keyword>
<accession>A0A419SYQ4</accession>
<dbReference type="OrthoDB" id="8660908at2"/>
<dbReference type="Gene3D" id="3.40.50.1110">
    <property type="entry name" value="SGNH hydrolase"/>
    <property type="match status" value="1"/>
</dbReference>
<feature type="domain" description="Pectate disaccharide-lyase-like N-terminal" evidence="12">
    <location>
        <begin position="1110"/>
        <end position="1162"/>
    </location>
</feature>
<dbReference type="AlphaFoldDB" id="A0A419SYQ4"/>